<evidence type="ECO:0000313" key="7">
    <source>
        <dbReference type="Proteomes" id="UP001305779"/>
    </source>
</evidence>
<dbReference type="Pfam" id="PF01625">
    <property type="entry name" value="PMSR"/>
    <property type="match status" value="1"/>
</dbReference>
<dbReference type="Gene3D" id="3.30.1060.10">
    <property type="entry name" value="Peptide methionine sulphoxide reductase MsrA"/>
    <property type="match status" value="1"/>
</dbReference>
<accession>A0ABR0ETC0</accession>
<gene>
    <name evidence="6" type="ORF">PRZ48_005229</name>
</gene>
<feature type="domain" description="Peptide methionine sulphoxide reductase MsrA" evidence="5">
    <location>
        <begin position="37"/>
        <end position="191"/>
    </location>
</feature>
<dbReference type="HAMAP" id="MF_01401">
    <property type="entry name" value="MsrA"/>
    <property type="match status" value="1"/>
</dbReference>
<evidence type="ECO:0000313" key="6">
    <source>
        <dbReference type="EMBL" id="KAK4504313.1"/>
    </source>
</evidence>
<evidence type="ECO:0000256" key="1">
    <source>
        <dbReference type="ARBA" id="ARBA00005591"/>
    </source>
</evidence>
<dbReference type="PANTHER" id="PTHR43774:SF1">
    <property type="entry name" value="PEPTIDE METHIONINE SULFOXIDE REDUCTASE MSRA 2"/>
    <property type="match status" value="1"/>
</dbReference>
<dbReference type="SUPFAM" id="SSF55068">
    <property type="entry name" value="Peptide methionine sulfoxide reductase"/>
    <property type="match status" value="1"/>
</dbReference>
<comment type="caution">
    <text evidence="6">The sequence shown here is derived from an EMBL/GenBank/DDBJ whole genome shotgun (WGS) entry which is preliminary data.</text>
</comment>
<comment type="similarity">
    <text evidence="1">Belongs to the MsrA Met sulfoxide reductase family.</text>
</comment>
<sequence>MTSLLQRLMRPFSSSTMHFNPEATGGSSMTLPEGAQKATLAAGCFWGIEHMYRHDFGGKGLLDARVGYIGGDVKSPSYRAVCSGRTGHAEACQIVFDPTQVSYRTLLEYFYKMHDPTTANRQGPDVGSQYRSGIFYHDEEQKAVAEEVTKKVNEQWWKGGVVTEVLPAGEWWDAEKYHQLYLQNNPGGYECPSHFLRTFPPLNVSQTARYSYDAMSVPRARARLMAQHHKPLSKPSA</sequence>
<dbReference type="EMBL" id="JAXOVC010000003">
    <property type="protein sequence ID" value="KAK4504313.1"/>
    <property type="molecule type" value="Genomic_DNA"/>
</dbReference>
<name>A0ABR0ETC0_ZASCE</name>
<dbReference type="EC" id="1.8.4.11" evidence="2"/>
<organism evidence="6 7">
    <name type="scientific">Zasmidium cellare</name>
    <name type="common">Wine cellar mold</name>
    <name type="synonym">Racodium cellare</name>
    <dbReference type="NCBI Taxonomy" id="395010"/>
    <lineage>
        <taxon>Eukaryota</taxon>
        <taxon>Fungi</taxon>
        <taxon>Dikarya</taxon>
        <taxon>Ascomycota</taxon>
        <taxon>Pezizomycotina</taxon>
        <taxon>Dothideomycetes</taxon>
        <taxon>Dothideomycetidae</taxon>
        <taxon>Mycosphaerellales</taxon>
        <taxon>Mycosphaerellaceae</taxon>
        <taxon>Zasmidium</taxon>
    </lineage>
</organism>
<dbReference type="NCBIfam" id="TIGR00401">
    <property type="entry name" value="msrA"/>
    <property type="match status" value="1"/>
</dbReference>
<evidence type="ECO:0000256" key="4">
    <source>
        <dbReference type="ARBA" id="ARBA00030643"/>
    </source>
</evidence>
<keyword evidence="3" id="KW-0560">Oxidoreductase</keyword>
<dbReference type="InterPro" id="IPR036509">
    <property type="entry name" value="Met_Sox_Rdtase_MsrA_sf"/>
</dbReference>
<keyword evidence="7" id="KW-1185">Reference proteome</keyword>
<dbReference type="Proteomes" id="UP001305779">
    <property type="component" value="Unassembled WGS sequence"/>
</dbReference>
<evidence type="ECO:0000256" key="3">
    <source>
        <dbReference type="ARBA" id="ARBA00023002"/>
    </source>
</evidence>
<protein>
    <recommendedName>
        <fullName evidence="2">peptide-methionine (S)-S-oxide reductase</fullName>
        <ecNumber evidence="2">1.8.4.11</ecNumber>
    </recommendedName>
    <alternativeName>
        <fullName evidence="4">Peptide-methionine (S)-S-oxide reductase</fullName>
    </alternativeName>
</protein>
<evidence type="ECO:0000256" key="2">
    <source>
        <dbReference type="ARBA" id="ARBA00012502"/>
    </source>
</evidence>
<reference evidence="6 7" key="1">
    <citation type="journal article" date="2023" name="G3 (Bethesda)">
        <title>A chromosome-level genome assembly of Zasmidium syzygii isolated from banana leaves.</title>
        <authorList>
            <person name="van Westerhoven A.C."/>
            <person name="Mehrabi R."/>
            <person name="Talebi R."/>
            <person name="Steentjes M.B.F."/>
            <person name="Corcolon B."/>
            <person name="Chong P.A."/>
            <person name="Kema G.H.J."/>
            <person name="Seidl M.F."/>
        </authorList>
    </citation>
    <scope>NUCLEOTIDE SEQUENCE [LARGE SCALE GENOMIC DNA]</scope>
    <source>
        <strain evidence="6 7">P124</strain>
    </source>
</reference>
<dbReference type="PANTHER" id="PTHR43774">
    <property type="entry name" value="PEPTIDE METHIONINE SULFOXIDE REDUCTASE"/>
    <property type="match status" value="1"/>
</dbReference>
<evidence type="ECO:0000259" key="5">
    <source>
        <dbReference type="Pfam" id="PF01625"/>
    </source>
</evidence>
<proteinExistence type="inferred from homology"/>
<dbReference type="InterPro" id="IPR002569">
    <property type="entry name" value="Met_Sox_Rdtase_MsrA_dom"/>
</dbReference>